<reference evidence="3" key="1">
    <citation type="journal article" date="2019" name="Int. J. Syst. Evol. Microbiol.">
        <title>The Global Catalogue of Microorganisms (GCM) 10K type strain sequencing project: providing services to taxonomists for standard genome sequencing and annotation.</title>
        <authorList>
            <consortium name="The Broad Institute Genomics Platform"/>
            <consortium name="The Broad Institute Genome Sequencing Center for Infectious Disease"/>
            <person name="Wu L."/>
            <person name="Ma J."/>
        </authorList>
    </citation>
    <scope>NUCLEOTIDE SEQUENCE [LARGE SCALE GENOMIC DNA]</scope>
    <source>
        <strain evidence="3">JCM 17626</strain>
    </source>
</reference>
<evidence type="ECO:0000313" key="3">
    <source>
        <dbReference type="Proteomes" id="UP001501772"/>
    </source>
</evidence>
<protein>
    <recommendedName>
        <fullName evidence="1">SnoaL-like domain-containing protein</fullName>
    </recommendedName>
</protein>
<dbReference type="Proteomes" id="UP001501772">
    <property type="component" value="Unassembled WGS sequence"/>
</dbReference>
<dbReference type="SUPFAM" id="SSF54427">
    <property type="entry name" value="NTF2-like"/>
    <property type="match status" value="1"/>
</dbReference>
<feature type="domain" description="SnoaL-like" evidence="1">
    <location>
        <begin position="17"/>
        <end position="105"/>
    </location>
</feature>
<dbReference type="RefSeq" id="WP_344851927.1">
    <property type="nucleotide sequence ID" value="NZ_BAABBY010000006.1"/>
</dbReference>
<gene>
    <name evidence="2" type="ORF">GCM10022289_26320</name>
</gene>
<dbReference type="InterPro" id="IPR032710">
    <property type="entry name" value="NTF2-like_dom_sf"/>
</dbReference>
<proteinExistence type="predicted"/>
<dbReference type="InterPro" id="IPR037401">
    <property type="entry name" value="SnoaL-like"/>
</dbReference>
<comment type="caution">
    <text evidence="2">The sequence shown here is derived from an EMBL/GenBank/DDBJ whole genome shotgun (WGS) entry which is preliminary data.</text>
</comment>
<dbReference type="EMBL" id="BAABBY010000006">
    <property type="protein sequence ID" value="GAA4205990.1"/>
    <property type="molecule type" value="Genomic_DNA"/>
</dbReference>
<keyword evidence="3" id="KW-1185">Reference proteome</keyword>
<name>A0ABP8BG01_9SPHI</name>
<evidence type="ECO:0000313" key="2">
    <source>
        <dbReference type="EMBL" id="GAA4205990.1"/>
    </source>
</evidence>
<dbReference type="Gene3D" id="3.10.450.50">
    <property type="match status" value="1"/>
</dbReference>
<sequence length="119" mass="13767">MSTSNKILTEHNAKVVVLDFINALNAEDFELARQQLQDDMTFKGVMGERNGADVYIEDMKKMKFKYDVKKVFADLDEVCLWYDINIGAKTIFSCGWYKLVDEKIQSFQVLFDPRPILGD</sequence>
<organism evidence="2 3">
    <name type="scientific">Pedobacter jeongneungensis</name>
    <dbReference type="NCBI Taxonomy" id="947309"/>
    <lineage>
        <taxon>Bacteria</taxon>
        <taxon>Pseudomonadati</taxon>
        <taxon>Bacteroidota</taxon>
        <taxon>Sphingobacteriia</taxon>
        <taxon>Sphingobacteriales</taxon>
        <taxon>Sphingobacteriaceae</taxon>
        <taxon>Pedobacter</taxon>
    </lineage>
</organism>
<dbReference type="Pfam" id="PF12680">
    <property type="entry name" value="SnoaL_2"/>
    <property type="match status" value="1"/>
</dbReference>
<accession>A0ABP8BG01</accession>
<evidence type="ECO:0000259" key="1">
    <source>
        <dbReference type="Pfam" id="PF12680"/>
    </source>
</evidence>